<name>A0ACC3NB06_9PEZI</name>
<evidence type="ECO:0000313" key="2">
    <source>
        <dbReference type="Proteomes" id="UP001281147"/>
    </source>
</evidence>
<dbReference type="EMBL" id="JAUTXU010000067">
    <property type="protein sequence ID" value="KAK3712793.1"/>
    <property type="molecule type" value="Genomic_DNA"/>
</dbReference>
<dbReference type="Proteomes" id="UP001281147">
    <property type="component" value="Unassembled WGS sequence"/>
</dbReference>
<reference evidence="1" key="1">
    <citation type="submission" date="2023-07" db="EMBL/GenBank/DDBJ databases">
        <title>Black Yeasts Isolated from many extreme environments.</title>
        <authorList>
            <person name="Coleine C."/>
            <person name="Stajich J.E."/>
            <person name="Selbmann L."/>
        </authorList>
    </citation>
    <scope>NUCLEOTIDE SEQUENCE</scope>
    <source>
        <strain evidence="1">CCFEE 5714</strain>
    </source>
</reference>
<gene>
    <name evidence="1" type="ORF">LTR37_008884</name>
</gene>
<evidence type="ECO:0000313" key="1">
    <source>
        <dbReference type="EMBL" id="KAK3712793.1"/>
    </source>
</evidence>
<proteinExistence type="predicted"/>
<sequence>MDDLTKRLRALPSEIYDKVFNLAFTADHGAEYHINQRWTPQSSLHVSRALRNKFAASYYSNASTFIVHPDLGLYWLGSLTDSHRCKLLSGAHIRADKGAKRVHGFGKFGSRLRDVQRADRAKNGPMNLAPPLGPLVSVRRGWAILDLDYRHWSQLAIGPEPPSRLQNMDDLITRIQSLPPELYDLIYEDVFTPDTNTDGGVIIRVDDMPYKPPAAMQVDRKTRAFFAQAYYSADTTVIVSLDKLEDRLLWLWSVPKSYQAQLLHTSVVVSCSIDTLKRYLPEQFWGYADLEELTSYSAAKYSNELKFQLRNNGVSRWNSDHSDLSVVLDVYDADRWDAESDLP</sequence>
<accession>A0ACC3NB06</accession>
<keyword evidence="2" id="KW-1185">Reference proteome</keyword>
<comment type="caution">
    <text evidence="1">The sequence shown here is derived from an EMBL/GenBank/DDBJ whole genome shotgun (WGS) entry which is preliminary data.</text>
</comment>
<organism evidence="1 2">
    <name type="scientific">Vermiconidia calcicola</name>
    <dbReference type="NCBI Taxonomy" id="1690605"/>
    <lineage>
        <taxon>Eukaryota</taxon>
        <taxon>Fungi</taxon>
        <taxon>Dikarya</taxon>
        <taxon>Ascomycota</taxon>
        <taxon>Pezizomycotina</taxon>
        <taxon>Dothideomycetes</taxon>
        <taxon>Dothideomycetidae</taxon>
        <taxon>Mycosphaerellales</taxon>
        <taxon>Extremaceae</taxon>
        <taxon>Vermiconidia</taxon>
    </lineage>
</organism>
<protein>
    <submittedName>
        <fullName evidence="1">Uncharacterized protein</fullName>
    </submittedName>
</protein>